<proteinExistence type="predicted"/>
<dbReference type="RefSeq" id="WP_364450889.1">
    <property type="nucleotide sequence ID" value="NZ_JBFARM010000005.1"/>
</dbReference>
<dbReference type="Proteomes" id="UP001552427">
    <property type="component" value="Unassembled WGS sequence"/>
</dbReference>
<protein>
    <submittedName>
        <fullName evidence="1">Uncharacterized protein</fullName>
    </submittedName>
</protein>
<sequence length="102" mass="11243">MLWALDEALIHPILIPKLAVLGNITLGAIQSPAINPSRVRIHRDHSLSDGHLLAADITADVIDVRIRHNLIKAPLQDPLERQATYVLREVQRSLAILGQGKP</sequence>
<dbReference type="EMBL" id="JBFARM010000005">
    <property type="protein sequence ID" value="MEV4287422.1"/>
    <property type="molecule type" value="Genomic_DNA"/>
</dbReference>
<name>A0ABV3H4F9_9ACTN</name>
<comment type="caution">
    <text evidence="1">The sequence shown here is derived from an EMBL/GenBank/DDBJ whole genome shotgun (WGS) entry which is preliminary data.</text>
</comment>
<organism evidence="1 2">
    <name type="scientific">Nonomuraea bangladeshensis</name>
    <dbReference type="NCBI Taxonomy" id="404385"/>
    <lineage>
        <taxon>Bacteria</taxon>
        <taxon>Bacillati</taxon>
        <taxon>Actinomycetota</taxon>
        <taxon>Actinomycetes</taxon>
        <taxon>Streptosporangiales</taxon>
        <taxon>Streptosporangiaceae</taxon>
        <taxon>Nonomuraea</taxon>
    </lineage>
</organism>
<evidence type="ECO:0000313" key="2">
    <source>
        <dbReference type="Proteomes" id="UP001552427"/>
    </source>
</evidence>
<reference evidence="1 2" key="1">
    <citation type="submission" date="2024-06" db="EMBL/GenBank/DDBJ databases">
        <title>The Natural Products Discovery Center: Release of the First 8490 Sequenced Strains for Exploring Actinobacteria Biosynthetic Diversity.</title>
        <authorList>
            <person name="Kalkreuter E."/>
            <person name="Kautsar S.A."/>
            <person name="Yang D."/>
            <person name="Bader C.D."/>
            <person name="Teijaro C.N."/>
            <person name="Fluegel L."/>
            <person name="Davis C.M."/>
            <person name="Simpson J.R."/>
            <person name="Lauterbach L."/>
            <person name="Steele A.D."/>
            <person name="Gui C."/>
            <person name="Meng S."/>
            <person name="Li G."/>
            <person name="Viehrig K."/>
            <person name="Ye F."/>
            <person name="Su P."/>
            <person name="Kiefer A.F."/>
            <person name="Nichols A."/>
            <person name="Cepeda A.J."/>
            <person name="Yan W."/>
            <person name="Fan B."/>
            <person name="Jiang Y."/>
            <person name="Adhikari A."/>
            <person name="Zheng C.-J."/>
            <person name="Schuster L."/>
            <person name="Cowan T.M."/>
            <person name="Smanski M.J."/>
            <person name="Chevrette M.G."/>
            <person name="De Carvalho L.P.S."/>
            <person name="Shen B."/>
        </authorList>
    </citation>
    <scope>NUCLEOTIDE SEQUENCE [LARGE SCALE GENOMIC DNA]</scope>
    <source>
        <strain evidence="1 2">NPDC049574</strain>
    </source>
</reference>
<keyword evidence="2" id="KW-1185">Reference proteome</keyword>
<evidence type="ECO:0000313" key="1">
    <source>
        <dbReference type="EMBL" id="MEV4287422.1"/>
    </source>
</evidence>
<accession>A0ABV3H4F9</accession>
<gene>
    <name evidence="1" type="ORF">AB0K40_18100</name>
</gene>